<organism evidence="8 9">
    <name type="scientific">Cuscuta campestris</name>
    <dbReference type="NCBI Taxonomy" id="132261"/>
    <lineage>
        <taxon>Eukaryota</taxon>
        <taxon>Viridiplantae</taxon>
        <taxon>Streptophyta</taxon>
        <taxon>Embryophyta</taxon>
        <taxon>Tracheophyta</taxon>
        <taxon>Spermatophyta</taxon>
        <taxon>Magnoliopsida</taxon>
        <taxon>eudicotyledons</taxon>
        <taxon>Gunneridae</taxon>
        <taxon>Pentapetalae</taxon>
        <taxon>asterids</taxon>
        <taxon>lamiids</taxon>
        <taxon>Solanales</taxon>
        <taxon>Convolvulaceae</taxon>
        <taxon>Cuscuteae</taxon>
        <taxon>Cuscuta</taxon>
        <taxon>Cuscuta subgen. Grammica</taxon>
        <taxon>Cuscuta sect. Cleistogrammica</taxon>
    </lineage>
</organism>
<keyword evidence="3" id="KW-0808">Transferase</keyword>
<evidence type="ECO:0000313" key="8">
    <source>
        <dbReference type="EMBL" id="VFQ71889.1"/>
    </source>
</evidence>
<sequence>MVHYQRNHQCMKKGGGENEEDEPHHPLGLVCGNMSYYYNFKRAKPKLLYLLFLSLISCCFVLAPQILNSLGFEGEVLAHETDSNASLCSSVSNAKKCKKRPSSSILAMGSYCTMCCDRSSFRSDVCVMKGDIRTDSASSTITLYTTNDINEAIFSHEKIKPYTRKWETSVMDTIDELELVINKKQKKRQCDVRHDVPAVFFSTGGYTGNLYHEFNDGILPLYITSHHFNKRVVFVILEYHNWWITKYGNILSQLSDFPPINFRDNKTHCFPEAIVGLRIHDELTVDSSLMEGNKNIRDFRELLDQAYWPRIRGLIQDEEREARGKMGKPQSLASSPPLQKVVAPKLVIIARNGSRTVTNEGPLVELGEEIGFRVEVLRPARTSELAKVYRLLNSSDVMVGVHGAAMTHFLFLRPKSVFIQIIPLGTDWAAETYYGEPAKRLGLRYIGYKILPGESSLFDEYDENDPVLRDPAAVNSKGWEVTKRIYLDHQNVRLNLGRFRRRLIYAYYHSITNQMKGQIGLRQSQ</sequence>
<evidence type="ECO:0000256" key="5">
    <source>
        <dbReference type="SAM" id="MobiDB-lite"/>
    </source>
</evidence>
<keyword evidence="6" id="KW-0812">Transmembrane</keyword>
<evidence type="ECO:0000256" key="1">
    <source>
        <dbReference type="ARBA" id="ARBA00004323"/>
    </source>
</evidence>
<name>A0A484L6C7_9ASTE</name>
<evidence type="ECO:0000256" key="4">
    <source>
        <dbReference type="ARBA" id="ARBA00023180"/>
    </source>
</evidence>
<accession>A0A484L6C7</accession>
<dbReference type="EMBL" id="OOIL02001092">
    <property type="protein sequence ID" value="VFQ71889.1"/>
    <property type="molecule type" value="Genomic_DNA"/>
</dbReference>
<protein>
    <recommendedName>
        <fullName evidence="7">Glycosyltransferase 61 catalytic domain-containing protein</fullName>
    </recommendedName>
</protein>
<evidence type="ECO:0000256" key="3">
    <source>
        <dbReference type="ARBA" id="ARBA00022679"/>
    </source>
</evidence>
<feature type="region of interest" description="Disordered" evidence="5">
    <location>
        <begin position="1"/>
        <end position="22"/>
    </location>
</feature>
<dbReference type="GO" id="GO:0000139">
    <property type="term" value="C:Golgi membrane"/>
    <property type="evidence" value="ECO:0007669"/>
    <property type="project" value="UniProtKB-SubCell"/>
</dbReference>
<dbReference type="PANTHER" id="PTHR20961:SF124">
    <property type="entry name" value="GLYCOSYLTRANSFERASE"/>
    <property type="match status" value="1"/>
</dbReference>
<evidence type="ECO:0000256" key="2">
    <source>
        <dbReference type="ARBA" id="ARBA00022676"/>
    </source>
</evidence>
<keyword evidence="4" id="KW-0325">Glycoprotein</keyword>
<proteinExistence type="predicted"/>
<gene>
    <name evidence="8" type="ORF">CCAM_LOCUS13665</name>
</gene>
<dbReference type="AlphaFoldDB" id="A0A484L6C7"/>
<feature type="domain" description="Glycosyltransferase 61 catalytic" evidence="7">
    <location>
        <begin position="332"/>
        <end position="419"/>
    </location>
</feature>
<dbReference type="GO" id="GO:0016763">
    <property type="term" value="F:pentosyltransferase activity"/>
    <property type="evidence" value="ECO:0007669"/>
    <property type="project" value="UniProtKB-ARBA"/>
</dbReference>
<comment type="subcellular location">
    <subcellularLocation>
        <location evidence="1">Golgi apparatus membrane</location>
        <topology evidence="1">Single-pass type II membrane protein</topology>
    </subcellularLocation>
</comment>
<feature type="transmembrane region" description="Helical" evidence="6">
    <location>
        <begin position="47"/>
        <end position="67"/>
    </location>
</feature>
<keyword evidence="9" id="KW-1185">Reference proteome</keyword>
<keyword evidence="6" id="KW-1133">Transmembrane helix</keyword>
<evidence type="ECO:0000259" key="7">
    <source>
        <dbReference type="Pfam" id="PF04577"/>
    </source>
</evidence>
<reference evidence="8 9" key="1">
    <citation type="submission" date="2018-04" db="EMBL/GenBank/DDBJ databases">
        <authorList>
            <person name="Vogel A."/>
        </authorList>
    </citation>
    <scope>NUCLEOTIDE SEQUENCE [LARGE SCALE GENOMIC DNA]</scope>
</reference>
<dbReference type="Pfam" id="PF04577">
    <property type="entry name" value="Glyco_transf_61"/>
    <property type="match status" value="1"/>
</dbReference>
<dbReference type="PANTHER" id="PTHR20961">
    <property type="entry name" value="GLYCOSYLTRANSFERASE"/>
    <property type="match status" value="1"/>
</dbReference>
<keyword evidence="2" id="KW-0328">Glycosyltransferase</keyword>
<feature type="compositionally biased region" description="Basic residues" evidence="5">
    <location>
        <begin position="1"/>
        <end position="11"/>
    </location>
</feature>
<evidence type="ECO:0000256" key="6">
    <source>
        <dbReference type="SAM" id="Phobius"/>
    </source>
</evidence>
<dbReference type="OrthoDB" id="529273at2759"/>
<dbReference type="InterPro" id="IPR049625">
    <property type="entry name" value="Glyco_transf_61_cat"/>
</dbReference>
<dbReference type="Proteomes" id="UP000595140">
    <property type="component" value="Unassembled WGS sequence"/>
</dbReference>
<keyword evidence="6" id="KW-0472">Membrane</keyword>
<dbReference type="InterPro" id="IPR007657">
    <property type="entry name" value="Glycosyltransferase_61"/>
</dbReference>
<evidence type="ECO:0000313" key="9">
    <source>
        <dbReference type="Proteomes" id="UP000595140"/>
    </source>
</evidence>